<feature type="compositionally biased region" description="Acidic residues" evidence="1">
    <location>
        <begin position="205"/>
        <end position="215"/>
    </location>
</feature>
<evidence type="ECO:0000313" key="3">
    <source>
        <dbReference type="EMBL" id="KAI5411675.1"/>
    </source>
</evidence>
<gene>
    <name evidence="3" type="ORF">KIW84_056664</name>
</gene>
<dbReference type="CDD" id="cd00590">
    <property type="entry name" value="RRM_SF"/>
    <property type="match status" value="1"/>
</dbReference>
<accession>A0A9D4X238</accession>
<dbReference type="AlphaFoldDB" id="A0A9D4X238"/>
<reference evidence="3 4" key="1">
    <citation type="journal article" date="2022" name="Nat. Genet.">
        <title>Improved pea reference genome and pan-genome highlight genomic features and evolutionary characteristics.</title>
        <authorList>
            <person name="Yang T."/>
            <person name="Liu R."/>
            <person name="Luo Y."/>
            <person name="Hu S."/>
            <person name="Wang D."/>
            <person name="Wang C."/>
            <person name="Pandey M.K."/>
            <person name="Ge S."/>
            <person name="Xu Q."/>
            <person name="Li N."/>
            <person name="Li G."/>
            <person name="Huang Y."/>
            <person name="Saxena R.K."/>
            <person name="Ji Y."/>
            <person name="Li M."/>
            <person name="Yan X."/>
            <person name="He Y."/>
            <person name="Liu Y."/>
            <person name="Wang X."/>
            <person name="Xiang C."/>
            <person name="Varshney R.K."/>
            <person name="Ding H."/>
            <person name="Gao S."/>
            <person name="Zong X."/>
        </authorList>
    </citation>
    <scope>NUCLEOTIDE SEQUENCE [LARGE SCALE GENOMIC DNA]</scope>
    <source>
        <strain evidence="3 4">cv. Zhongwan 6</strain>
    </source>
</reference>
<dbReference type="InterPro" id="IPR000504">
    <property type="entry name" value="RRM_dom"/>
</dbReference>
<evidence type="ECO:0000313" key="4">
    <source>
        <dbReference type="Proteomes" id="UP001058974"/>
    </source>
</evidence>
<dbReference type="GO" id="GO:0003723">
    <property type="term" value="F:RNA binding"/>
    <property type="evidence" value="ECO:0007669"/>
    <property type="project" value="InterPro"/>
</dbReference>
<dbReference type="EMBL" id="JAMSHJ010000005">
    <property type="protein sequence ID" value="KAI5411675.1"/>
    <property type="molecule type" value="Genomic_DNA"/>
</dbReference>
<dbReference type="InterPro" id="IPR012677">
    <property type="entry name" value="Nucleotide-bd_a/b_plait_sf"/>
</dbReference>
<keyword evidence="4" id="KW-1185">Reference proteome</keyword>
<sequence>MDIYKVFKEYGDVDEVVVLAKRNKRGKKFGFVRFFEKSKKEVIHLEYNHEEEEFWKRFNNAFMGEVENVGMTYNIQYLFQKEGFFCIKVTPLGGNLRLLEGRKEGAFENLVTNGASWLQKWFKEVRKWELEMVDGERVTWLQIKMDVMRFLIRTRYSIVTNESLNVNINGSLFKLKLVEDTQGPMRILMPGMIEEQSSESKMESDEGSDEEDDGEEAGVVLGFEEDKDDVVSQSGKNFDVTVCMNMDKNVNVTLNIKPKPPFFHDNHIVEASRTEKETNVESAHHGPFDATFLDIGPGAVKAHLVGTKLKINFSTSVHPMETSLSSFKSMDMGCSTPTILWGKLSSNDHYSHQKMKEAEVSHCSETQPQIPIGPQ</sequence>
<dbReference type="Gene3D" id="3.30.70.330">
    <property type="match status" value="1"/>
</dbReference>
<comment type="caution">
    <text evidence="3">The sequence shown here is derived from an EMBL/GenBank/DDBJ whole genome shotgun (WGS) entry which is preliminary data.</text>
</comment>
<evidence type="ECO:0000256" key="1">
    <source>
        <dbReference type="SAM" id="MobiDB-lite"/>
    </source>
</evidence>
<dbReference type="Pfam" id="PF00076">
    <property type="entry name" value="RRM_1"/>
    <property type="match status" value="1"/>
</dbReference>
<dbReference type="InterPro" id="IPR035979">
    <property type="entry name" value="RBD_domain_sf"/>
</dbReference>
<feature type="domain" description="RRM" evidence="2">
    <location>
        <begin position="2"/>
        <end position="38"/>
    </location>
</feature>
<evidence type="ECO:0000259" key="2">
    <source>
        <dbReference type="Pfam" id="PF00076"/>
    </source>
</evidence>
<dbReference type="SUPFAM" id="SSF54928">
    <property type="entry name" value="RNA-binding domain, RBD"/>
    <property type="match status" value="1"/>
</dbReference>
<feature type="region of interest" description="Disordered" evidence="1">
    <location>
        <begin position="192"/>
        <end position="215"/>
    </location>
</feature>
<dbReference type="Gramene" id="Psat05G0666400-T1">
    <property type="protein sequence ID" value="KAI5411675.1"/>
    <property type="gene ID" value="KIW84_056664"/>
</dbReference>
<proteinExistence type="predicted"/>
<dbReference type="Proteomes" id="UP001058974">
    <property type="component" value="Chromosome 5"/>
</dbReference>
<name>A0A9D4X238_PEA</name>
<protein>
    <recommendedName>
        <fullName evidence="2">RRM domain-containing protein</fullName>
    </recommendedName>
</protein>
<organism evidence="3 4">
    <name type="scientific">Pisum sativum</name>
    <name type="common">Garden pea</name>
    <name type="synonym">Lathyrus oleraceus</name>
    <dbReference type="NCBI Taxonomy" id="3888"/>
    <lineage>
        <taxon>Eukaryota</taxon>
        <taxon>Viridiplantae</taxon>
        <taxon>Streptophyta</taxon>
        <taxon>Embryophyta</taxon>
        <taxon>Tracheophyta</taxon>
        <taxon>Spermatophyta</taxon>
        <taxon>Magnoliopsida</taxon>
        <taxon>eudicotyledons</taxon>
        <taxon>Gunneridae</taxon>
        <taxon>Pentapetalae</taxon>
        <taxon>rosids</taxon>
        <taxon>fabids</taxon>
        <taxon>Fabales</taxon>
        <taxon>Fabaceae</taxon>
        <taxon>Papilionoideae</taxon>
        <taxon>50 kb inversion clade</taxon>
        <taxon>NPAAA clade</taxon>
        <taxon>Hologalegina</taxon>
        <taxon>IRL clade</taxon>
        <taxon>Fabeae</taxon>
        <taxon>Lathyrus</taxon>
    </lineage>
</organism>